<dbReference type="Proteomes" id="UP001056120">
    <property type="component" value="Linkage Group LG04"/>
</dbReference>
<comment type="caution">
    <text evidence="1">The sequence shown here is derived from an EMBL/GenBank/DDBJ whole genome shotgun (WGS) entry which is preliminary data.</text>
</comment>
<reference evidence="1 2" key="2">
    <citation type="journal article" date="2022" name="Mol. Ecol. Resour.">
        <title>The genomes of chicory, endive, great burdock and yacon provide insights into Asteraceae paleo-polyploidization history and plant inulin production.</title>
        <authorList>
            <person name="Fan W."/>
            <person name="Wang S."/>
            <person name="Wang H."/>
            <person name="Wang A."/>
            <person name="Jiang F."/>
            <person name="Liu H."/>
            <person name="Zhao H."/>
            <person name="Xu D."/>
            <person name="Zhang Y."/>
        </authorList>
    </citation>
    <scope>NUCLEOTIDE SEQUENCE [LARGE SCALE GENOMIC DNA]</scope>
    <source>
        <strain evidence="2">cv. Yunnan</strain>
        <tissue evidence="1">Leaves</tissue>
    </source>
</reference>
<evidence type="ECO:0000313" key="1">
    <source>
        <dbReference type="EMBL" id="KAI3819468.1"/>
    </source>
</evidence>
<gene>
    <name evidence="1" type="ORF">L1987_13306</name>
</gene>
<proteinExistence type="predicted"/>
<evidence type="ECO:0000313" key="2">
    <source>
        <dbReference type="Proteomes" id="UP001056120"/>
    </source>
</evidence>
<keyword evidence="2" id="KW-1185">Reference proteome</keyword>
<protein>
    <submittedName>
        <fullName evidence="1">Uncharacterized protein</fullName>
    </submittedName>
</protein>
<sequence>MVAGSIGFESGGFGTRVWGWMIGEEDEHGLGVKRILMVVIDQGMCSVDPVFIMFQDLFQMKNQGLKKNEMLSIADKLEVPPQENVLE</sequence>
<accession>A0ACB9JII0</accession>
<dbReference type="EMBL" id="CM042021">
    <property type="protein sequence ID" value="KAI3819468.1"/>
    <property type="molecule type" value="Genomic_DNA"/>
</dbReference>
<name>A0ACB9JII0_9ASTR</name>
<organism evidence="1 2">
    <name type="scientific">Smallanthus sonchifolius</name>
    <dbReference type="NCBI Taxonomy" id="185202"/>
    <lineage>
        <taxon>Eukaryota</taxon>
        <taxon>Viridiplantae</taxon>
        <taxon>Streptophyta</taxon>
        <taxon>Embryophyta</taxon>
        <taxon>Tracheophyta</taxon>
        <taxon>Spermatophyta</taxon>
        <taxon>Magnoliopsida</taxon>
        <taxon>eudicotyledons</taxon>
        <taxon>Gunneridae</taxon>
        <taxon>Pentapetalae</taxon>
        <taxon>asterids</taxon>
        <taxon>campanulids</taxon>
        <taxon>Asterales</taxon>
        <taxon>Asteraceae</taxon>
        <taxon>Asteroideae</taxon>
        <taxon>Heliantheae alliance</taxon>
        <taxon>Millerieae</taxon>
        <taxon>Smallanthus</taxon>
    </lineage>
</organism>
<reference evidence="2" key="1">
    <citation type="journal article" date="2022" name="Mol. Ecol. Resour.">
        <title>The genomes of chicory, endive, great burdock and yacon provide insights into Asteraceae palaeo-polyploidization history and plant inulin production.</title>
        <authorList>
            <person name="Fan W."/>
            <person name="Wang S."/>
            <person name="Wang H."/>
            <person name="Wang A."/>
            <person name="Jiang F."/>
            <person name="Liu H."/>
            <person name="Zhao H."/>
            <person name="Xu D."/>
            <person name="Zhang Y."/>
        </authorList>
    </citation>
    <scope>NUCLEOTIDE SEQUENCE [LARGE SCALE GENOMIC DNA]</scope>
    <source>
        <strain evidence="2">cv. Yunnan</strain>
    </source>
</reference>